<dbReference type="Proteomes" id="UP000034246">
    <property type="component" value="Unassembled WGS sequence"/>
</dbReference>
<evidence type="ECO:0000313" key="3">
    <source>
        <dbReference type="Proteomes" id="UP000034246"/>
    </source>
</evidence>
<comment type="caution">
    <text evidence="2">The sequence shown here is derived from an EMBL/GenBank/DDBJ whole genome shotgun (WGS) entry which is preliminary data.</text>
</comment>
<protein>
    <submittedName>
        <fullName evidence="2">Uncharacterized protein</fullName>
    </submittedName>
</protein>
<keyword evidence="1" id="KW-0472">Membrane</keyword>
<dbReference type="Pfam" id="PF09136">
    <property type="entry name" value="Glucodextran_B"/>
    <property type="match status" value="1"/>
</dbReference>
<feature type="transmembrane region" description="Helical" evidence="1">
    <location>
        <begin position="21"/>
        <end position="44"/>
    </location>
</feature>
<evidence type="ECO:0000256" key="1">
    <source>
        <dbReference type="SAM" id="Phobius"/>
    </source>
</evidence>
<organism evidence="2 3">
    <name type="scientific">Candidatus Woesebacteria bacterium GW2011_GWA1_39_21</name>
    <dbReference type="NCBI Taxonomy" id="1618550"/>
    <lineage>
        <taxon>Bacteria</taxon>
        <taxon>Candidatus Woeseibacteriota</taxon>
    </lineage>
</organism>
<dbReference type="InterPro" id="IPR013783">
    <property type="entry name" value="Ig-like_fold"/>
</dbReference>
<reference evidence="2 3" key="1">
    <citation type="journal article" date="2015" name="Nature">
        <title>rRNA introns, odd ribosomes, and small enigmatic genomes across a large radiation of phyla.</title>
        <authorList>
            <person name="Brown C.T."/>
            <person name="Hug L.A."/>
            <person name="Thomas B.C."/>
            <person name="Sharon I."/>
            <person name="Castelle C.J."/>
            <person name="Singh A."/>
            <person name="Wilkins M.J."/>
            <person name="Williams K.H."/>
            <person name="Banfield J.F."/>
        </authorList>
    </citation>
    <scope>NUCLEOTIDE SEQUENCE [LARGE SCALE GENOMIC DNA]</scope>
</reference>
<keyword evidence="1" id="KW-0812">Transmembrane</keyword>
<proteinExistence type="predicted"/>
<accession>A0A0G0QM97</accession>
<sequence>MYYSLRQKKQTQSNRNKSIRYLLFTIFSAVVIFFAGAKALVYVINFIGNLKNSDTISKSEDKIPPNIPLVNDIPDYTNKDNIEVKGSAEAASAVTLSLNRDTYEQVADSDGSYIFKAKLVSGINSFFLFSTDSAGNESVHTKQYQIVLDKDNPNLTVNQPQDNSTVYGDKNRLVEIKGTSDSDVELKINDKYVLVSDDDTFGYKYNLQPGANTITLVAKDKAGNEATKQLTVNFQE</sequence>
<dbReference type="AlphaFoldDB" id="A0A0G0QM97"/>
<gene>
    <name evidence="2" type="ORF">UT39_C0006G0021</name>
</gene>
<keyword evidence="1" id="KW-1133">Transmembrane helix</keyword>
<dbReference type="EMBL" id="LBWP01000006">
    <property type="protein sequence ID" value="KKR11515.1"/>
    <property type="molecule type" value="Genomic_DNA"/>
</dbReference>
<dbReference type="Gene3D" id="2.60.40.10">
    <property type="entry name" value="Immunoglobulins"/>
    <property type="match status" value="2"/>
</dbReference>
<name>A0A0G0QM97_9BACT</name>
<dbReference type="STRING" id="1618550.UT39_C0006G0021"/>
<evidence type="ECO:0000313" key="2">
    <source>
        <dbReference type="EMBL" id="KKR11515.1"/>
    </source>
</evidence>